<dbReference type="AlphaFoldDB" id="A0A835XI01"/>
<dbReference type="Pfam" id="PF00009">
    <property type="entry name" value="GTP_EFTU"/>
    <property type="match status" value="1"/>
</dbReference>
<accession>A0A835XI01</accession>
<dbReference type="FunFam" id="2.40.50.250:FF:000001">
    <property type="entry name" value="GTP-binding protein TypA"/>
    <property type="match status" value="1"/>
</dbReference>
<dbReference type="InterPro" id="IPR042116">
    <property type="entry name" value="TypA/BipA_C"/>
</dbReference>
<dbReference type="Gene3D" id="2.40.50.250">
    <property type="entry name" value="bipa protein"/>
    <property type="match status" value="1"/>
</dbReference>
<dbReference type="InterPro" id="IPR035651">
    <property type="entry name" value="BipA_V"/>
</dbReference>
<reference evidence="5" key="1">
    <citation type="journal article" date="2020" name="bioRxiv">
        <title>Comparative genomics of Chlamydomonas.</title>
        <authorList>
            <person name="Craig R.J."/>
            <person name="Hasan A.R."/>
            <person name="Ness R.W."/>
            <person name="Keightley P.D."/>
        </authorList>
    </citation>
    <scope>NUCLEOTIDE SEQUENCE</scope>
    <source>
        <strain evidence="5">CCAP 11/70</strain>
    </source>
</reference>
<dbReference type="Gene3D" id="3.30.70.870">
    <property type="entry name" value="Elongation Factor G (Translational Gtpase), domain 3"/>
    <property type="match status" value="1"/>
</dbReference>
<dbReference type="GO" id="GO:1990904">
    <property type="term" value="C:ribonucleoprotein complex"/>
    <property type="evidence" value="ECO:0007669"/>
    <property type="project" value="TreeGrafter"/>
</dbReference>
<dbReference type="Pfam" id="PF21018">
    <property type="entry name" value="BipA_C"/>
    <property type="match status" value="1"/>
</dbReference>
<dbReference type="InterPro" id="IPR000795">
    <property type="entry name" value="T_Tr_GTP-bd_dom"/>
</dbReference>
<dbReference type="GO" id="GO:0005525">
    <property type="term" value="F:GTP binding"/>
    <property type="evidence" value="ECO:0007669"/>
    <property type="project" value="UniProtKB-KW"/>
</dbReference>
<evidence type="ECO:0000313" key="5">
    <source>
        <dbReference type="EMBL" id="KAG2485042.1"/>
    </source>
</evidence>
<feature type="compositionally biased region" description="Basic and acidic residues" evidence="3">
    <location>
        <begin position="21"/>
        <end position="32"/>
    </location>
</feature>
<dbReference type="GO" id="GO:0003924">
    <property type="term" value="F:GTPase activity"/>
    <property type="evidence" value="ECO:0007669"/>
    <property type="project" value="InterPro"/>
</dbReference>
<sequence>DHHPGQGEGGGGRGRRGGKGRGGEREGEGERERGITILAKVTSFRWGGLHINAVDTPGHADFGGEVERVLGLVDGCVLLVDAAEGPLAQTKYVVGKALARGLRPIVVLNKVDRPAATAERCASVANSLLDLFVGMGASDDQLDFPLLYASAKQGWACRSLPADPLSGPPGGSMAPLLETIAAHVPPPATATALDRPFAMGVAMIERDPYVGRIVTGRVASGRVRIGDKVRVLSHEAGGPVGGEGKVTRIAKRSGMSKIQLEEAVAGDIVSIAGAGAAGIADTIAAPSVEKPLDPGRVDPPTLAMVFGPNDSPLAGRAGKALTGRAIGERLQAEADTSVSLKVAPAEGAGERYEVQARGELQLGVLIEGMRREGLELAVSPPQVVLRREGGQTLEPLEEVTLEVAEEAAGGVIEALSLRKGELQDMVPMGLAGKQRLIFVVPSRGLIGFKSTFVHLTRGEGVMTRAFLRYAPHKGPLEGVRKGVMVSVAEGRVSAYALGELQSRGTFFVTPGAEAYAGMIVGEHTREEDLDVNPVKEKKVTNVRSVSSDEKISLGAPRVLTLEDAIGYVGNEELIEVTPSAIRLRKEVLDAGVRRSRAKRAKEQGQ</sequence>
<dbReference type="FunFam" id="3.30.70.240:FF:000002">
    <property type="entry name" value="GTP-binding protein TypA"/>
    <property type="match status" value="1"/>
</dbReference>
<feature type="region of interest" description="Disordered" evidence="3">
    <location>
        <begin position="1"/>
        <end position="32"/>
    </location>
</feature>
<dbReference type="PANTHER" id="PTHR42908">
    <property type="entry name" value="TRANSLATION ELONGATION FACTOR-RELATED"/>
    <property type="match status" value="1"/>
</dbReference>
<dbReference type="Gene3D" id="2.40.30.10">
    <property type="entry name" value="Translation factors"/>
    <property type="match status" value="1"/>
</dbReference>
<gene>
    <name evidence="5" type="ORF">HYH03_016141</name>
</gene>
<dbReference type="OrthoDB" id="364892at2759"/>
<evidence type="ECO:0000256" key="2">
    <source>
        <dbReference type="ARBA" id="ARBA00023134"/>
    </source>
</evidence>
<feature type="domain" description="Tr-type G" evidence="4">
    <location>
        <begin position="1"/>
        <end position="188"/>
    </location>
</feature>
<dbReference type="InterPro" id="IPR048876">
    <property type="entry name" value="BipA_C"/>
</dbReference>
<dbReference type="Pfam" id="PF00679">
    <property type="entry name" value="EFG_C"/>
    <property type="match status" value="1"/>
</dbReference>
<dbReference type="InterPro" id="IPR027417">
    <property type="entry name" value="P-loop_NTPase"/>
</dbReference>
<dbReference type="InterPro" id="IPR035647">
    <property type="entry name" value="EFG_III/V"/>
</dbReference>
<dbReference type="InterPro" id="IPR053905">
    <property type="entry name" value="EF-G-like_DII"/>
</dbReference>
<dbReference type="GO" id="GO:0005829">
    <property type="term" value="C:cytosol"/>
    <property type="evidence" value="ECO:0007669"/>
    <property type="project" value="TreeGrafter"/>
</dbReference>
<dbReference type="InterPro" id="IPR000640">
    <property type="entry name" value="EFG_V-like"/>
</dbReference>
<comment type="caution">
    <text evidence="5">The sequence shown here is derived from an EMBL/GenBank/DDBJ whole genome shotgun (WGS) entry which is preliminary data.</text>
</comment>
<dbReference type="PRINTS" id="PR00315">
    <property type="entry name" value="ELONGATNFCT"/>
</dbReference>
<evidence type="ECO:0000259" key="4">
    <source>
        <dbReference type="PROSITE" id="PS51722"/>
    </source>
</evidence>
<protein>
    <recommendedName>
        <fullName evidence="4">Tr-type G domain-containing protein</fullName>
    </recommendedName>
</protein>
<keyword evidence="6" id="KW-1185">Reference proteome</keyword>
<dbReference type="SUPFAM" id="SSF52540">
    <property type="entry name" value="P-loop containing nucleoside triphosphate hydrolases"/>
    <property type="match status" value="1"/>
</dbReference>
<keyword evidence="1" id="KW-0547">Nucleotide-binding</keyword>
<evidence type="ECO:0000256" key="3">
    <source>
        <dbReference type="SAM" id="MobiDB-lite"/>
    </source>
</evidence>
<dbReference type="SUPFAM" id="SSF54980">
    <property type="entry name" value="EF-G C-terminal domain-like"/>
    <property type="match status" value="2"/>
</dbReference>
<dbReference type="PROSITE" id="PS51722">
    <property type="entry name" value="G_TR_2"/>
    <property type="match status" value="1"/>
</dbReference>
<dbReference type="CDD" id="cd03710">
    <property type="entry name" value="BipA_TypA_C"/>
    <property type="match status" value="1"/>
</dbReference>
<dbReference type="Proteomes" id="UP000612055">
    <property type="component" value="Unassembled WGS sequence"/>
</dbReference>
<dbReference type="Gene3D" id="3.30.70.240">
    <property type="match status" value="1"/>
</dbReference>
<name>A0A835XI01_9CHLO</name>
<feature type="non-terminal residue" evidence="5">
    <location>
        <position position="1"/>
    </location>
</feature>
<evidence type="ECO:0000313" key="6">
    <source>
        <dbReference type="Proteomes" id="UP000612055"/>
    </source>
</evidence>
<evidence type="ECO:0000256" key="1">
    <source>
        <dbReference type="ARBA" id="ARBA00022741"/>
    </source>
</evidence>
<dbReference type="Pfam" id="PF22042">
    <property type="entry name" value="EF-G_D2"/>
    <property type="match status" value="1"/>
</dbReference>
<dbReference type="InterPro" id="IPR009000">
    <property type="entry name" value="Transl_B-barrel_sf"/>
</dbReference>
<proteinExistence type="predicted"/>
<feature type="compositionally biased region" description="Gly residues" evidence="3">
    <location>
        <begin position="1"/>
        <end position="12"/>
    </location>
</feature>
<dbReference type="EMBL" id="JAEHOE010000136">
    <property type="protein sequence ID" value="KAG2485042.1"/>
    <property type="molecule type" value="Genomic_DNA"/>
</dbReference>
<dbReference type="SUPFAM" id="SSF50447">
    <property type="entry name" value="Translation proteins"/>
    <property type="match status" value="1"/>
</dbReference>
<keyword evidence="2" id="KW-0342">GTP-binding</keyword>
<organism evidence="5 6">
    <name type="scientific">Edaphochlamys debaryana</name>
    <dbReference type="NCBI Taxonomy" id="47281"/>
    <lineage>
        <taxon>Eukaryota</taxon>
        <taxon>Viridiplantae</taxon>
        <taxon>Chlorophyta</taxon>
        <taxon>core chlorophytes</taxon>
        <taxon>Chlorophyceae</taxon>
        <taxon>CS clade</taxon>
        <taxon>Chlamydomonadales</taxon>
        <taxon>Chlamydomonadales incertae sedis</taxon>
        <taxon>Edaphochlamys</taxon>
    </lineage>
</organism>
<dbReference type="PANTHER" id="PTHR42908:SF8">
    <property type="entry name" value="TR-TYPE G DOMAIN-CONTAINING PROTEIN"/>
    <property type="match status" value="1"/>
</dbReference>
<dbReference type="Gene3D" id="3.40.50.300">
    <property type="entry name" value="P-loop containing nucleotide triphosphate hydrolases"/>
    <property type="match status" value="1"/>
</dbReference>